<keyword evidence="2" id="KW-1185">Reference proteome</keyword>
<protein>
    <submittedName>
        <fullName evidence="1">Uncharacterized protein</fullName>
    </submittedName>
</protein>
<reference evidence="1 2" key="1">
    <citation type="journal article" date="2018" name="BMC Genomics">
        <title>The genome of Naegleria lovaniensis, the basis for a comparative approach to unravel pathogenicity factors of the human pathogenic amoeba N. fowleri.</title>
        <authorList>
            <person name="Liechti N."/>
            <person name="Schurch N."/>
            <person name="Bruggmann R."/>
            <person name="Wittwer M."/>
        </authorList>
    </citation>
    <scope>NUCLEOTIDE SEQUENCE [LARGE SCALE GENOMIC DNA]</scope>
    <source>
        <strain evidence="1 2">ATCC 30569</strain>
    </source>
</reference>
<dbReference type="Proteomes" id="UP000816034">
    <property type="component" value="Unassembled WGS sequence"/>
</dbReference>
<comment type="caution">
    <text evidence="1">The sequence shown here is derived from an EMBL/GenBank/DDBJ whole genome shotgun (WGS) entry which is preliminary data.</text>
</comment>
<proteinExistence type="predicted"/>
<evidence type="ECO:0000313" key="1">
    <source>
        <dbReference type="EMBL" id="KAG2386868.1"/>
    </source>
</evidence>
<dbReference type="EMBL" id="PYSW02000014">
    <property type="protein sequence ID" value="KAG2386868.1"/>
    <property type="molecule type" value="Genomic_DNA"/>
</dbReference>
<dbReference type="AlphaFoldDB" id="A0AA88GV34"/>
<accession>A0AA88GV34</accession>
<gene>
    <name evidence="1" type="ORF">C9374_001903</name>
</gene>
<sequence length="225" mass="26070">MFIIDSTYFNTQDSIYEHRDSNENYFARNRSIITHSHIPILEASRLSQYNADDQQIIAHNNMLVRQPCHHMLDDEECVLFLAPKNILGFWLVKDYTMVIIHLGNEITLLDLRTNLEISAQGLDRFNSYLNDLSSKEVDVYFDKITQQLVIATMDKEEEPPPSITSLQLHPPRIHCCFSLQILEKNAFQDLSVRKYANKSNTSVGNYLNISIPSCIMDNKPYSREP</sequence>
<evidence type="ECO:0000313" key="2">
    <source>
        <dbReference type="Proteomes" id="UP000816034"/>
    </source>
</evidence>
<dbReference type="GeneID" id="68094359"/>
<dbReference type="RefSeq" id="XP_044550860.1">
    <property type="nucleotide sequence ID" value="XM_044691262.1"/>
</dbReference>
<name>A0AA88GV34_NAELO</name>
<organism evidence="1 2">
    <name type="scientific">Naegleria lovaniensis</name>
    <name type="common">Amoeba</name>
    <dbReference type="NCBI Taxonomy" id="51637"/>
    <lineage>
        <taxon>Eukaryota</taxon>
        <taxon>Discoba</taxon>
        <taxon>Heterolobosea</taxon>
        <taxon>Tetramitia</taxon>
        <taxon>Eutetramitia</taxon>
        <taxon>Vahlkampfiidae</taxon>
        <taxon>Naegleria</taxon>
    </lineage>
</organism>